<name>A0A225W8S1_9STRA</name>
<organism evidence="2 3">
    <name type="scientific">Phytophthora megakarya</name>
    <dbReference type="NCBI Taxonomy" id="4795"/>
    <lineage>
        <taxon>Eukaryota</taxon>
        <taxon>Sar</taxon>
        <taxon>Stramenopiles</taxon>
        <taxon>Oomycota</taxon>
        <taxon>Peronosporomycetes</taxon>
        <taxon>Peronosporales</taxon>
        <taxon>Peronosporaceae</taxon>
        <taxon>Phytophthora</taxon>
    </lineage>
</organism>
<gene>
    <name evidence="2" type="ORF">PHMEG_00012619</name>
</gene>
<dbReference type="STRING" id="4795.A0A225W8S1"/>
<evidence type="ECO:0000313" key="2">
    <source>
        <dbReference type="EMBL" id="OWZ13972.1"/>
    </source>
</evidence>
<reference evidence="3" key="1">
    <citation type="submission" date="2017-03" db="EMBL/GenBank/DDBJ databases">
        <title>Phytopthora megakarya and P. palmivora, two closely related causual agents of cacao black pod achieved similar genome size and gene model numbers by different mechanisms.</title>
        <authorList>
            <person name="Ali S."/>
            <person name="Shao J."/>
            <person name="Larry D.J."/>
            <person name="Kronmiller B."/>
            <person name="Shen D."/>
            <person name="Strem M.D."/>
            <person name="Melnick R.L."/>
            <person name="Guiltinan M.J."/>
            <person name="Tyler B.M."/>
            <person name="Meinhardt L.W."/>
            <person name="Bailey B.A."/>
        </authorList>
    </citation>
    <scope>NUCLEOTIDE SEQUENCE [LARGE SCALE GENOMIC DNA]</scope>
    <source>
        <strain evidence="3">zdho120</strain>
    </source>
</reference>
<protein>
    <submittedName>
        <fullName evidence="2">Uncharacterized protein</fullName>
    </submittedName>
</protein>
<accession>A0A225W8S1</accession>
<dbReference type="Proteomes" id="UP000198211">
    <property type="component" value="Unassembled WGS sequence"/>
</dbReference>
<comment type="caution">
    <text evidence="2">The sequence shown here is derived from an EMBL/GenBank/DDBJ whole genome shotgun (WGS) entry which is preliminary data.</text>
</comment>
<dbReference type="EMBL" id="NBNE01001449">
    <property type="protein sequence ID" value="OWZ13972.1"/>
    <property type="molecule type" value="Genomic_DNA"/>
</dbReference>
<proteinExistence type="predicted"/>
<keyword evidence="3" id="KW-1185">Reference proteome</keyword>
<feature type="region of interest" description="Disordered" evidence="1">
    <location>
        <begin position="27"/>
        <end position="63"/>
    </location>
</feature>
<dbReference type="AlphaFoldDB" id="A0A225W8S1"/>
<sequence>MANLSPSYASMAKSLCSMRFAQKVRHCERGAPVRPIKATRHQSLGPGDVSRSSTKNSPPRENR</sequence>
<evidence type="ECO:0000256" key="1">
    <source>
        <dbReference type="SAM" id="MobiDB-lite"/>
    </source>
</evidence>
<evidence type="ECO:0000313" key="3">
    <source>
        <dbReference type="Proteomes" id="UP000198211"/>
    </source>
</evidence>